<evidence type="ECO:0000256" key="2">
    <source>
        <dbReference type="ARBA" id="ARBA00022908"/>
    </source>
</evidence>
<comment type="similarity">
    <text evidence="1">Belongs to the site-specific recombinase resolvase family.</text>
</comment>
<dbReference type="Gene3D" id="3.40.50.1390">
    <property type="entry name" value="Resolvase, N-terminal catalytic domain"/>
    <property type="match status" value="1"/>
</dbReference>
<evidence type="ECO:0000256" key="5">
    <source>
        <dbReference type="ARBA" id="ARBA00023172"/>
    </source>
</evidence>
<gene>
    <name evidence="9" type="ORF">N5I07_08415</name>
</gene>
<accession>A0AA43AIR7</accession>
<dbReference type="SMART" id="SM00857">
    <property type="entry name" value="Resolvase"/>
    <property type="match status" value="1"/>
</dbReference>
<evidence type="ECO:0000313" key="10">
    <source>
        <dbReference type="Proteomes" id="UP001160758"/>
    </source>
</evidence>
<evidence type="ECO:0000256" key="7">
    <source>
        <dbReference type="PROSITE-ProRule" id="PRU10137"/>
    </source>
</evidence>
<dbReference type="InterPro" id="IPR006118">
    <property type="entry name" value="Recombinase_CS"/>
</dbReference>
<evidence type="ECO:0000259" key="8">
    <source>
        <dbReference type="PROSITE" id="PS51736"/>
    </source>
</evidence>
<feature type="domain" description="Resolvase/invertase-type recombinase catalytic" evidence="8">
    <location>
        <begin position="3"/>
        <end position="137"/>
    </location>
</feature>
<dbReference type="PANTHER" id="PTHR30461">
    <property type="entry name" value="DNA-INVERTASE FROM LAMBDOID PROPHAGE"/>
    <property type="match status" value="1"/>
</dbReference>
<dbReference type="InterPro" id="IPR050639">
    <property type="entry name" value="SSR_resolvase"/>
</dbReference>
<dbReference type="EMBL" id="JAOCFT010000001">
    <property type="protein sequence ID" value="MDH1897589.1"/>
    <property type="molecule type" value="Genomic_DNA"/>
</dbReference>
<evidence type="ECO:0000256" key="3">
    <source>
        <dbReference type="ARBA" id="ARBA00023100"/>
    </source>
</evidence>
<sequence>MGQVIGYARVSSVGQSLDVQLDKLTKAGCERVYQEKVSGTSTDGREQLAELLRYVREGDDVVITKLDRLGRSLSDLLDITEQLEAKGVTLRVLDQNLETTTAQGKLMFTMLGAFAEFETALRKERQMEGIAKAKAAGKYTGRPKSIDEDAIKATLLEGGKSLREIATLHGVSRATVHRLSTRMREDGELC</sequence>
<feature type="active site" description="O-(5'-phospho-DNA)-serine intermediate" evidence="6 7">
    <location>
        <position position="11"/>
    </location>
</feature>
<keyword evidence="5" id="KW-0233">DNA recombination</keyword>
<comment type="caution">
    <text evidence="9">The sequence shown here is derived from an EMBL/GenBank/DDBJ whole genome shotgun (WGS) entry which is preliminary data.</text>
</comment>
<dbReference type="InterPro" id="IPR006119">
    <property type="entry name" value="Resolv_N"/>
</dbReference>
<dbReference type="PROSITE" id="PS00398">
    <property type="entry name" value="RECOMBINASES_2"/>
    <property type="match status" value="1"/>
</dbReference>
<protein>
    <submittedName>
        <fullName evidence="9">Recombinase family protein</fullName>
    </submittedName>
</protein>
<dbReference type="CDD" id="cd03768">
    <property type="entry name" value="SR_ResInv"/>
    <property type="match status" value="1"/>
</dbReference>
<dbReference type="FunFam" id="3.40.50.1390:FF:000001">
    <property type="entry name" value="DNA recombinase"/>
    <property type="match status" value="1"/>
</dbReference>
<evidence type="ECO:0000256" key="1">
    <source>
        <dbReference type="ARBA" id="ARBA00009913"/>
    </source>
</evidence>
<dbReference type="SUPFAM" id="SSF53041">
    <property type="entry name" value="Resolvase-like"/>
    <property type="match status" value="1"/>
</dbReference>
<dbReference type="RefSeq" id="WP_024946491.1">
    <property type="nucleotide sequence ID" value="NZ_JAEHHN010000004.1"/>
</dbReference>
<name>A0AA43AIR7_AERCA</name>
<dbReference type="Proteomes" id="UP001160758">
    <property type="component" value="Unassembled WGS sequence"/>
</dbReference>
<dbReference type="PROSITE" id="PS00397">
    <property type="entry name" value="RECOMBINASES_1"/>
    <property type="match status" value="1"/>
</dbReference>
<dbReference type="GO" id="GO:0015074">
    <property type="term" value="P:DNA integration"/>
    <property type="evidence" value="ECO:0007669"/>
    <property type="project" value="UniProtKB-KW"/>
</dbReference>
<evidence type="ECO:0000313" key="9">
    <source>
        <dbReference type="EMBL" id="MDH1897589.1"/>
    </source>
</evidence>
<dbReference type="AlphaFoldDB" id="A0AA43AIR7"/>
<dbReference type="PROSITE" id="PS51736">
    <property type="entry name" value="RECOMBINASES_3"/>
    <property type="match status" value="1"/>
</dbReference>
<reference evidence="9" key="1">
    <citation type="submission" date="2022-09" db="EMBL/GenBank/DDBJ databases">
        <title>Intensive care unit water sources are persistently colonized with multi-drug resistant bacteria and are the site of extensive horizontal gene transfer of antibiotic resistance genes.</title>
        <authorList>
            <person name="Diorio-Toth L."/>
        </authorList>
    </citation>
    <scope>NUCLEOTIDE SEQUENCE</scope>
    <source>
        <strain evidence="9">GD03796</strain>
    </source>
</reference>
<keyword evidence="4" id="KW-0238">DNA-binding</keyword>
<dbReference type="GO" id="GO:0003677">
    <property type="term" value="F:DNA binding"/>
    <property type="evidence" value="ECO:0007669"/>
    <property type="project" value="UniProtKB-KW"/>
</dbReference>
<organism evidence="9 10">
    <name type="scientific">Aeromonas caviae</name>
    <name type="common">Aeromonas punctata</name>
    <dbReference type="NCBI Taxonomy" id="648"/>
    <lineage>
        <taxon>Bacteria</taxon>
        <taxon>Pseudomonadati</taxon>
        <taxon>Pseudomonadota</taxon>
        <taxon>Gammaproteobacteria</taxon>
        <taxon>Aeromonadales</taxon>
        <taxon>Aeromonadaceae</taxon>
        <taxon>Aeromonas</taxon>
    </lineage>
</organism>
<evidence type="ECO:0000256" key="6">
    <source>
        <dbReference type="PIRSR" id="PIRSR606118-50"/>
    </source>
</evidence>
<dbReference type="GO" id="GO:0000150">
    <property type="term" value="F:DNA strand exchange activity"/>
    <property type="evidence" value="ECO:0007669"/>
    <property type="project" value="UniProtKB-KW"/>
</dbReference>
<evidence type="ECO:0000256" key="4">
    <source>
        <dbReference type="ARBA" id="ARBA00023125"/>
    </source>
</evidence>
<proteinExistence type="inferred from homology"/>
<keyword evidence="3" id="KW-0230">DNA invertase</keyword>
<dbReference type="InterPro" id="IPR036162">
    <property type="entry name" value="Resolvase-like_N_sf"/>
</dbReference>
<dbReference type="PANTHER" id="PTHR30461:SF26">
    <property type="entry name" value="RESOLVASE HOMOLOG YNEB"/>
    <property type="match status" value="1"/>
</dbReference>
<dbReference type="Pfam" id="PF00239">
    <property type="entry name" value="Resolvase"/>
    <property type="match status" value="1"/>
</dbReference>
<keyword evidence="2" id="KW-0229">DNA integration</keyword>